<reference evidence="2" key="1">
    <citation type="journal article" date="2022" name="bioRxiv">
        <title>Sequencing and chromosome-scale assembly of the giantPleurodeles waltlgenome.</title>
        <authorList>
            <person name="Brown T."/>
            <person name="Elewa A."/>
            <person name="Iarovenko S."/>
            <person name="Subramanian E."/>
            <person name="Araus A.J."/>
            <person name="Petzold A."/>
            <person name="Susuki M."/>
            <person name="Suzuki K.-i.T."/>
            <person name="Hayashi T."/>
            <person name="Toyoda A."/>
            <person name="Oliveira C."/>
            <person name="Osipova E."/>
            <person name="Leigh N.D."/>
            <person name="Simon A."/>
            <person name="Yun M.H."/>
        </authorList>
    </citation>
    <scope>NUCLEOTIDE SEQUENCE</scope>
    <source>
        <strain evidence="2">20211129_DDA</strain>
        <tissue evidence="2">Liver</tissue>
    </source>
</reference>
<organism evidence="2 3">
    <name type="scientific">Pleurodeles waltl</name>
    <name type="common">Iberian ribbed newt</name>
    <dbReference type="NCBI Taxonomy" id="8319"/>
    <lineage>
        <taxon>Eukaryota</taxon>
        <taxon>Metazoa</taxon>
        <taxon>Chordata</taxon>
        <taxon>Craniata</taxon>
        <taxon>Vertebrata</taxon>
        <taxon>Euteleostomi</taxon>
        <taxon>Amphibia</taxon>
        <taxon>Batrachia</taxon>
        <taxon>Caudata</taxon>
        <taxon>Salamandroidea</taxon>
        <taxon>Salamandridae</taxon>
        <taxon>Pleurodelinae</taxon>
        <taxon>Pleurodeles</taxon>
    </lineage>
</organism>
<comment type="caution">
    <text evidence="2">The sequence shown here is derived from an EMBL/GenBank/DDBJ whole genome shotgun (WGS) entry which is preliminary data.</text>
</comment>
<protein>
    <submittedName>
        <fullName evidence="2">Uncharacterized protein</fullName>
    </submittedName>
</protein>
<dbReference type="AlphaFoldDB" id="A0AAV7TAP5"/>
<feature type="non-terminal residue" evidence="2">
    <location>
        <position position="56"/>
    </location>
</feature>
<dbReference type="EMBL" id="JANPWB010000007">
    <property type="protein sequence ID" value="KAJ1173503.1"/>
    <property type="molecule type" value="Genomic_DNA"/>
</dbReference>
<evidence type="ECO:0000256" key="1">
    <source>
        <dbReference type="SAM" id="MobiDB-lite"/>
    </source>
</evidence>
<dbReference type="Proteomes" id="UP001066276">
    <property type="component" value="Chromosome 4_1"/>
</dbReference>
<sequence length="56" mass="5886">PLAADPSPTSPPRPGTHSQPHYARPRTSSPSGDSSRHGSSNDSSTPPPPQRLETLM</sequence>
<feature type="compositionally biased region" description="Low complexity" evidence="1">
    <location>
        <begin position="25"/>
        <end position="44"/>
    </location>
</feature>
<feature type="non-terminal residue" evidence="2">
    <location>
        <position position="1"/>
    </location>
</feature>
<keyword evidence="3" id="KW-1185">Reference proteome</keyword>
<feature type="region of interest" description="Disordered" evidence="1">
    <location>
        <begin position="1"/>
        <end position="56"/>
    </location>
</feature>
<proteinExistence type="predicted"/>
<evidence type="ECO:0000313" key="2">
    <source>
        <dbReference type="EMBL" id="KAJ1173503.1"/>
    </source>
</evidence>
<accession>A0AAV7TAP5</accession>
<gene>
    <name evidence="2" type="ORF">NDU88_005335</name>
</gene>
<name>A0AAV7TAP5_PLEWA</name>
<evidence type="ECO:0000313" key="3">
    <source>
        <dbReference type="Proteomes" id="UP001066276"/>
    </source>
</evidence>